<name>A0ABD6ET66_9BILA</name>
<protein>
    <submittedName>
        <fullName evidence="1">Uncharacterized protein</fullName>
    </submittedName>
</protein>
<dbReference type="Proteomes" id="UP001608902">
    <property type="component" value="Unassembled WGS sequence"/>
</dbReference>
<comment type="caution">
    <text evidence="1">The sequence shown here is derived from an EMBL/GenBank/DDBJ whole genome shotgun (WGS) entry which is preliminary data.</text>
</comment>
<accession>A0ABD6ET66</accession>
<gene>
    <name evidence="1" type="ORF">AB6A40_006441</name>
</gene>
<sequence>MLMMSYFKDAVNGRTLLHYAIERMEPELIEFLKSCLDHNTLLLLSEKRDLSGETALRFLTNRMSVYDAHLRHTLYASLASICRTNNEIDQTILATSGALNY</sequence>
<reference evidence="1 2" key="1">
    <citation type="submission" date="2024-08" db="EMBL/GenBank/DDBJ databases">
        <title>Gnathostoma spinigerum genome.</title>
        <authorList>
            <person name="Gonzalez-Bertolin B."/>
            <person name="Monzon S."/>
            <person name="Zaballos A."/>
            <person name="Jimenez P."/>
            <person name="Dekumyoy P."/>
            <person name="Varona S."/>
            <person name="Cuesta I."/>
            <person name="Sumanam S."/>
            <person name="Adisakwattana P."/>
            <person name="Gasser R.B."/>
            <person name="Hernandez-Gonzalez A."/>
            <person name="Young N.D."/>
            <person name="Perteguer M.J."/>
        </authorList>
    </citation>
    <scope>NUCLEOTIDE SEQUENCE [LARGE SCALE GENOMIC DNA]</scope>
    <source>
        <strain evidence="1">AL3</strain>
        <tissue evidence="1">Liver</tissue>
    </source>
</reference>
<evidence type="ECO:0000313" key="2">
    <source>
        <dbReference type="Proteomes" id="UP001608902"/>
    </source>
</evidence>
<dbReference type="EMBL" id="JBGFUD010004572">
    <property type="protein sequence ID" value="MFH4979732.1"/>
    <property type="molecule type" value="Genomic_DNA"/>
</dbReference>
<evidence type="ECO:0000313" key="1">
    <source>
        <dbReference type="EMBL" id="MFH4979732.1"/>
    </source>
</evidence>
<organism evidence="1 2">
    <name type="scientific">Gnathostoma spinigerum</name>
    <dbReference type="NCBI Taxonomy" id="75299"/>
    <lineage>
        <taxon>Eukaryota</taxon>
        <taxon>Metazoa</taxon>
        <taxon>Ecdysozoa</taxon>
        <taxon>Nematoda</taxon>
        <taxon>Chromadorea</taxon>
        <taxon>Rhabditida</taxon>
        <taxon>Spirurina</taxon>
        <taxon>Gnathostomatomorpha</taxon>
        <taxon>Gnathostomatoidea</taxon>
        <taxon>Gnathostomatidae</taxon>
        <taxon>Gnathostoma</taxon>
    </lineage>
</organism>
<proteinExistence type="predicted"/>
<dbReference type="AlphaFoldDB" id="A0ABD6ET66"/>
<keyword evidence="2" id="KW-1185">Reference proteome</keyword>